<keyword evidence="3 6" id="KW-0238">DNA-binding</keyword>
<protein>
    <recommendedName>
        <fullName evidence="6">Nuclear transcription factor Y subunit</fullName>
    </recommendedName>
</protein>
<dbReference type="STRING" id="48709.A0A1D2NMM0"/>
<feature type="compositionally biased region" description="Basic and acidic residues" evidence="7">
    <location>
        <begin position="304"/>
        <end position="313"/>
    </location>
</feature>
<evidence type="ECO:0000313" key="9">
    <source>
        <dbReference type="Proteomes" id="UP000094527"/>
    </source>
</evidence>
<evidence type="ECO:0000256" key="7">
    <source>
        <dbReference type="SAM" id="MobiDB-lite"/>
    </source>
</evidence>
<accession>A0A1D2NMM0</accession>
<dbReference type="SMART" id="SM00521">
    <property type="entry name" value="CBF"/>
    <property type="match status" value="1"/>
</dbReference>
<evidence type="ECO:0000256" key="6">
    <source>
        <dbReference type="RuleBase" id="RU367155"/>
    </source>
</evidence>
<keyword evidence="5 6" id="KW-0539">Nucleus</keyword>
<evidence type="ECO:0000256" key="2">
    <source>
        <dbReference type="ARBA" id="ARBA00023015"/>
    </source>
</evidence>
<dbReference type="PANTHER" id="PTHR12632">
    <property type="entry name" value="TRANSCRIPTION FACTOR NF-Y ALPHA-RELATED"/>
    <property type="match status" value="1"/>
</dbReference>
<keyword evidence="9" id="KW-1185">Reference proteome</keyword>
<comment type="caution">
    <text evidence="8">The sequence shown here is derived from an EMBL/GenBank/DDBJ whole genome shotgun (WGS) entry which is preliminary data.</text>
</comment>
<proteinExistence type="inferred from homology"/>
<dbReference type="Gene3D" id="6.10.250.2430">
    <property type="match status" value="1"/>
</dbReference>
<name>A0A1D2NMM0_ORCCI</name>
<keyword evidence="2 6" id="KW-0805">Transcription regulation</keyword>
<dbReference type="Proteomes" id="UP000094527">
    <property type="component" value="Unassembled WGS sequence"/>
</dbReference>
<comment type="subcellular location">
    <subcellularLocation>
        <location evidence="1 6">Nucleus</location>
    </subcellularLocation>
</comment>
<sequence length="336" mass="36353">MSRLKAYPQIALSAANPNLEASVYIIHLLGWRTSKLQIIRTDPNLIVAKMATANNTVSSNSANTNEGQVVVTQTPQVVTALSAGGTQPLMVQTLGQQTLQGTIPQAIQVLPISNLGNLQGTQLLQTADGHTYIYQPMAVDNSSQATQSHVIGLNGSIIPLAQTAGAGNTGATVNATTNGTTITVPQNFGLATAPTNFVIQGASTPTLTRMPISTPELLEEEPLYVNAKQYHRILKRRQARARLEAEGRIPKERPKYLHESRHKHAMNRIRGEGGRFHSGMGEGPDTPYRTGKHELQDGENGSSDSHDYHHGEEQQIVQPKTEIQIAPMTQAHLSTF</sequence>
<evidence type="ECO:0000256" key="5">
    <source>
        <dbReference type="ARBA" id="ARBA00023242"/>
    </source>
</evidence>
<comment type="similarity">
    <text evidence="6">Belongs to the NFYA/HAP2 subunit family.</text>
</comment>
<organism evidence="8 9">
    <name type="scientific">Orchesella cincta</name>
    <name type="common">Springtail</name>
    <name type="synonym">Podura cincta</name>
    <dbReference type="NCBI Taxonomy" id="48709"/>
    <lineage>
        <taxon>Eukaryota</taxon>
        <taxon>Metazoa</taxon>
        <taxon>Ecdysozoa</taxon>
        <taxon>Arthropoda</taxon>
        <taxon>Hexapoda</taxon>
        <taxon>Collembola</taxon>
        <taxon>Entomobryomorpha</taxon>
        <taxon>Entomobryoidea</taxon>
        <taxon>Orchesellidae</taxon>
        <taxon>Orchesellinae</taxon>
        <taxon>Orchesella</taxon>
    </lineage>
</organism>
<comment type="subunit">
    <text evidence="6">Heterotrimer.</text>
</comment>
<gene>
    <name evidence="8" type="ORF">Ocin01_00188</name>
</gene>
<dbReference type="PROSITE" id="PS51152">
    <property type="entry name" value="NFYA_HAP2_2"/>
    <property type="match status" value="1"/>
</dbReference>
<keyword evidence="4 6" id="KW-0804">Transcription</keyword>
<dbReference type="InterPro" id="IPR001289">
    <property type="entry name" value="NFYA"/>
</dbReference>
<evidence type="ECO:0000256" key="3">
    <source>
        <dbReference type="ARBA" id="ARBA00023125"/>
    </source>
</evidence>
<evidence type="ECO:0000313" key="8">
    <source>
        <dbReference type="EMBL" id="ODN06491.1"/>
    </source>
</evidence>
<dbReference type="PRINTS" id="PR00616">
    <property type="entry name" value="CCAATSUBUNTB"/>
</dbReference>
<dbReference type="AlphaFoldDB" id="A0A1D2NMM0"/>
<evidence type="ECO:0000256" key="4">
    <source>
        <dbReference type="ARBA" id="ARBA00023163"/>
    </source>
</evidence>
<reference evidence="8 9" key="1">
    <citation type="journal article" date="2016" name="Genome Biol. Evol.">
        <title>Gene Family Evolution Reflects Adaptation to Soil Environmental Stressors in the Genome of the Collembolan Orchesella cincta.</title>
        <authorList>
            <person name="Faddeeva-Vakhrusheva A."/>
            <person name="Derks M.F."/>
            <person name="Anvar S.Y."/>
            <person name="Agamennone V."/>
            <person name="Suring W."/>
            <person name="Smit S."/>
            <person name="van Straalen N.M."/>
            <person name="Roelofs D."/>
        </authorList>
    </citation>
    <scope>NUCLEOTIDE SEQUENCE [LARGE SCALE GENOMIC DNA]</scope>
    <source>
        <tissue evidence="8">Mixed pool</tissue>
    </source>
</reference>
<dbReference type="Pfam" id="PF02045">
    <property type="entry name" value="CBFB_NFYA"/>
    <property type="match status" value="1"/>
</dbReference>
<dbReference type="EMBL" id="LJIJ01000004">
    <property type="protein sequence ID" value="ODN06491.1"/>
    <property type="molecule type" value="Genomic_DNA"/>
</dbReference>
<evidence type="ECO:0000256" key="1">
    <source>
        <dbReference type="ARBA" id="ARBA00004123"/>
    </source>
</evidence>
<dbReference type="GO" id="GO:0003677">
    <property type="term" value="F:DNA binding"/>
    <property type="evidence" value="ECO:0007669"/>
    <property type="project" value="UniProtKB-KW"/>
</dbReference>
<dbReference type="OrthoDB" id="1097733at2759"/>
<dbReference type="GO" id="GO:0005634">
    <property type="term" value="C:nucleus"/>
    <property type="evidence" value="ECO:0007669"/>
    <property type="project" value="UniProtKB-SubCell"/>
</dbReference>
<comment type="function">
    <text evidence="6">Component of the sequence-specific heterotrimeric transcription factor (NF-Y) which specifically recognizes a 5'-CCAAT-3' box motif found in the promoters of its target genes.</text>
</comment>
<dbReference type="GO" id="GO:0003700">
    <property type="term" value="F:DNA-binding transcription factor activity"/>
    <property type="evidence" value="ECO:0007669"/>
    <property type="project" value="UniProtKB-UniRule"/>
</dbReference>
<feature type="region of interest" description="Disordered" evidence="7">
    <location>
        <begin position="271"/>
        <end position="320"/>
    </location>
</feature>